<reference evidence="1" key="1">
    <citation type="submission" date="2021-10" db="EMBL/GenBank/DDBJ databases">
        <title>Marinomonas pontica sp. nov., isolated from the Black Sea.</title>
        <authorList>
            <person name="Zhao L.-H."/>
            <person name="Xue J.-H."/>
        </authorList>
    </citation>
    <scope>NUCLEOTIDE SEQUENCE</scope>
    <source>
        <strain evidence="1">E8</strain>
    </source>
</reference>
<proteinExistence type="predicted"/>
<evidence type="ECO:0000313" key="2">
    <source>
        <dbReference type="Proteomes" id="UP001139095"/>
    </source>
</evidence>
<dbReference type="EMBL" id="JAJATW010000036">
    <property type="protein sequence ID" value="MCB5163089.1"/>
    <property type="molecule type" value="Genomic_DNA"/>
</dbReference>
<organism evidence="1 2">
    <name type="scientific">Marinomonas algarum</name>
    <dbReference type="NCBI Taxonomy" id="2883105"/>
    <lineage>
        <taxon>Bacteria</taxon>
        <taxon>Pseudomonadati</taxon>
        <taxon>Pseudomonadota</taxon>
        <taxon>Gammaproteobacteria</taxon>
        <taxon>Oceanospirillales</taxon>
        <taxon>Oceanospirillaceae</taxon>
        <taxon>Marinomonas</taxon>
    </lineage>
</organism>
<accession>A0A9X1RV34</accession>
<dbReference type="Proteomes" id="UP001139095">
    <property type="component" value="Unassembled WGS sequence"/>
</dbReference>
<keyword evidence="2" id="KW-1185">Reference proteome</keyword>
<evidence type="ECO:0000313" key="1">
    <source>
        <dbReference type="EMBL" id="MCB5163089.1"/>
    </source>
</evidence>
<name>A0A9X1RV34_9GAMM</name>
<sequence>MKITHQQLAKDAVDLVKPAIDKLFEQTNRKELHIVIMDPRVKQWEAKFEDAILYEESIQNTPWTLPFDDFARKKAAQAWRDGRANIHHQTSQPSSLREGDVLFYGSFVYGDVVVACSGVQQWFDMLVSGWIAVAFEQLAISHYQQEKTDHPTKMYLATDSDA</sequence>
<dbReference type="AlphaFoldDB" id="A0A9X1RV34"/>
<dbReference type="RefSeq" id="WP_226755432.1">
    <property type="nucleotide sequence ID" value="NZ_JAJATW010000036.1"/>
</dbReference>
<protein>
    <submittedName>
        <fullName evidence="1">Uncharacterized protein</fullName>
    </submittedName>
</protein>
<gene>
    <name evidence="1" type="ORF">LG368_14540</name>
</gene>
<comment type="caution">
    <text evidence="1">The sequence shown here is derived from an EMBL/GenBank/DDBJ whole genome shotgun (WGS) entry which is preliminary data.</text>
</comment>